<dbReference type="InterPro" id="IPR039867">
    <property type="entry name" value="Furry/Tao3/Mor2"/>
</dbReference>
<dbReference type="InterPro" id="IPR025614">
    <property type="entry name" value="Cell_morpho_N"/>
</dbReference>
<dbReference type="Proteomes" id="UP000228934">
    <property type="component" value="Unassembled WGS sequence"/>
</dbReference>
<dbReference type="PANTHER" id="PTHR12295">
    <property type="entry name" value="FURRY-RELATED"/>
    <property type="match status" value="1"/>
</dbReference>
<gene>
    <name evidence="2" type="ORF">AB205_0205340</name>
</gene>
<proteinExistence type="predicted"/>
<organism evidence="2 3">
    <name type="scientific">Aquarana catesbeiana</name>
    <name type="common">American bullfrog</name>
    <name type="synonym">Rana catesbeiana</name>
    <dbReference type="NCBI Taxonomy" id="8400"/>
    <lineage>
        <taxon>Eukaryota</taxon>
        <taxon>Metazoa</taxon>
        <taxon>Chordata</taxon>
        <taxon>Craniata</taxon>
        <taxon>Vertebrata</taxon>
        <taxon>Euteleostomi</taxon>
        <taxon>Amphibia</taxon>
        <taxon>Batrachia</taxon>
        <taxon>Anura</taxon>
        <taxon>Neobatrachia</taxon>
        <taxon>Ranoidea</taxon>
        <taxon>Ranidae</taxon>
        <taxon>Aquarana</taxon>
    </lineage>
</organism>
<sequence>MPLNIFVKIIQFIAQERLDFAMKEIIFDLLCVGKAAKAFSLNPEVSYCFYKKYHSQIEKYCHYCFTCLSIPVGISPTVNAVCQFTKA</sequence>
<evidence type="ECO:0000259" key="1">
    <source>
        <dbReference type="Pfam" id="PF14222"/>
    </source>
</evidence>
<dbReference type="PANTHER" id="PTHR12295:SF29">
    <property type="entry name" value="PROTEIN FURRY HOMOLOG"/>
    <property type="match status" value="1"/>
</dbReference>
<evidence type="ECO:0000313" key="2">
    <source>
        <dbReference type="EMBL" id="PIO24097.1"/>
    </source>
</evidence>
<dbReference type="GO" id="GO:0005938">
    <property type="term" value="C:cell cortex"/>
    <property type="evidence" value="ECO:0007669"/>
    <property type="project" value="TreeGrafter"/>
</dbReference>
<reference evidence="3" key="1">
    <citation type="journal article" date="2017" name="Nat. Commun.">
        <title>The North American bullfrog draft genome provides insight into hormonal regulation of long noncoding RNA.</title>
        <authorList>
            <person name="Hammond S.A."/>
            <person name="Warren R.L."/>
            <person name="Vandervalk B.P."/>
            <person name="Kucuk E."/>
            <person name="Khan H."/>
            <person name="Gibb E.A."/>
            <person name="Pandoh P."/>
            <person name="Kirk H."/>
            <person name="Zhao Y."/>
            <person name="Jones M."/>
            <person name="Mungall A.J."/>
            <person name="Coope R."/>
            <person name="Pleasance S."/>
            <person name="Moore R.A."/>
            <person name="Holt R.A."/>
            <person name="Round J.M."/>
            <person name="Ohora S."/>
            <person name="Walle B.V."/>
            <person name="Veldhoen N."/>
            <person name="Helbing C.C."/>
            <person name="Birol I."/>
        </authorList>
    </citation>
    <scope>NUCLEOTIDE SEQUENCE [LARGE SCALE GENOMIC DNA]</scope>
</reference>
<dbReference type="OrthoDB" id="6287725at2759"/>
<dbReference type="EMBL" id="KV956879">
    <property type="protein sequence ID" value="PIO24097.1"/>
    <property type="molecule type" value="Genomic_DNA"/>
</dbReference>
<accession>A0A2G9R894</accession>
<dbReference type="AlphaFoldDB" id="A0A2G9R894"/>
<evidence type="ECO:0000313" key="3">
    <source>
        <dbReference type="Proteomes" id="UP000228934"/>
    </source>
</evidence>
<protein>
    <recommendedName>
        <fullName evidence="1">Cell morphogenesis protein N-terminal domain-containing protein</fullName>
    </recommendedName>
</protein>
<dbReference type="Pfam" id="PF14222">
    <property type="entry name" value="MOR2-PAG1_N"/>
    <property type="match status" value="1"/>
</dbReference>
<feature type="domain" description="Cell morphogenesis protein N-terminal" evidence="1">
    <location>
        <begin position="2"/>
        <end position="44"/>
    </location>
</feature>
<dbReference type="GO" id="GO:0031175">
    <property type="term" value="P:neuron projection development"/>
    <property type="evidence" value="ECO:0007669"/>
    <property type="project" value="TreeGrafter"/>
</dbReference>
<dbReference type="GO" id="GO:0030427">
    <property type="term" value="C:site of polarized growth"/>
    <property type="evidence" value="ECO:0007669"/>
    <property type="project" value="TreeGrafter"/>
</dbReference>
<name>A0A2G9R894_AQUCT</name>
<keyword evidence="3" id="KW-1185">Reference proteome</keyword>
<dbReference type="GO" id="GO:0000902">
    <property type="term" value="P:cell morphogenesis"/>
    <property type="evidence" value="ECO:0007669"/>
    <property type="project" value="InterPro"/>
</dbReference>